<keyword evidence="8" id="KW-1185">Reference proteome</keyword>
<feature type="binding site" evidence="5">
    <location>
        <begin position="58"/>
        <end position="62"/>
    </location>
    <ligand>
        <name>ATP</name>
        <dbReference type="ChEBI" id="CHEBI:30616"/>
    </ligand>
</feature>
<comment type="similarity">
    <text evidence="5">Belongs to the ATP:guanido phosphotransferase family.</text>
</comment>
<evidence type="ECO:0000313" key="7">
    <source>
        <dbReference type="EMBL" id="KAJ7365022.1"/>
    </source>
</evidence>
<proteinExistence type="inferred from homology"/>
<evidence type="ECO:0000256" key="2">
    <source>
        <dbReference type="ARBA" id="ARBA00022741"/>
    </source>
</evidence>
<sequence length="141" mass="15971">MKLVITQPGGDIQKAFRQYSELLSSVEGSLKRKGKKFMWSSKYGYLTSSPHNVGTGLEVQVNVLLPKLSKDPRFKRIIDVLPVKLEQGDHTQSEDVLCISNKHKLQFTEVDVVQQVINSVTLLLELDKRIQRGQNILDLLP</sequence>
<dbReference type="OrthoDB" id="432281at2759"/>
<keyword evidence="1 5" id="KW-0808">Transferase</keyword>
<dbReference type="PROSITE" id="PS51510">
    <property type="entry name" value="PHOSPHAGEN_KINASE_C"/>
    <property type="match status" value="1"/>
</dbReference>
<comment type="caution">
    <text evidence="5">Lacks conserved residue(s) required for the propagation of feature annotation.</text>
</comment>
<dbReference type="PANTHER" id="PTHR11547">
    <property type="entry name" value="ARGININE OR CREATINE KINASE"/>
    <property type="match status" value="1"/>
</dbReference>
<keyword evidence="4 5" id="KW-0067">ATP-binding</keyword>
<evidence type="ECO:0000256" key="3">
    <source>
        <dbReference type="ARBA" id="ARBA00022777"/>
    </source>
</evidence>
<dbReference type="GO" id="GO:0046314">
    <property type="term" value="P:phosphocreatine biosynthetic process"/>
    <property type="evidence" value="ECO:0007669"/>
    <property type="project" value="InterPro"/>
</dbReference>
<dbReference type="InterPro" id="IPR000749">
    <property type="entry name" value="ATP-guanido_PTrfase"/>
</dbReference>
<feature type="domain" description="Phosphagen kinase C-terminal" evidence="6">
    <location>
        <begin position="1"/>
        <end position="130"/>
    </location>
</feature>
<keyword evidence="2 5" id="KW-0547">Nucleotide-binding</keyword>
<gene>
    <name evidence="7" type="primary">CKMT2_1</name>
    <name evidence="7" type="ORF">OS493_007661</name>
</gene>
<dbReference type="PANTHER" id="PTHR11547:SF57">
    <property type="entry name" value="PHOSPHAGEN KINASE C-TERMINAL DOMAIN-CONTAINING PROTEIN"/>
    <property type="match status" value="1"/>
</dbReference>
<dbReference type="SUPFAM" id="SSF55931">
    <property type="entry name" value="Glutamine synthetase/guanido kinase"/>
    <property type="match status" value="1"/>
</dbReference>
<name>A0A9X0CLI5_9CNID</name>
<dbReference type="InterPro" id="IPR022414">
    <property type="entry name" value="ATP-guanido_PTrfase_cat"/>
</dbReference>
<dbReference type="Pfam" id="PF00217">
    <property type="entry name" value="ATP-gua_Ptrans"/>
    <property type="match status" value="1"/>
</dbReference>
<reference evidence="7" key="1">
    <citation type="submission" date="2023-01" db="EMBL/GenBank/DDBJ databases">
        <title>Genome assembly of the deep-sea coral Lophelia pertusa.</title>
        <authorList>
            <person name="Herrera S."/>
            <person name="Cordes E."/>
        </authorList>
    </citation>
    <scope>NUCLEOTIDE SEQUENCE</scope>
    <source>
        <strain evidence="7">USNM1676648</strain>
        <tissue evidence="7">Polyp</tissue>
    </source>
</reference>
<organism evidence="7 8">
    <name type="scientific">Desmophyllum pertusum</name>
    <dbReference type="NCBI Taxonomy" id="174260"/>
    <lineage>
        <taxon>Eukaryota</taxon>
        <taxon>Metazoa</taxon>
        <taxon>Cnidaria</taxon>
        <taxon>Anthozoa</taxon>
        <taxon>Hexacorallia</taxon>
        <taxon>Scleractinia</taxon>
        <taxon>Caryophylliina</taxon>
        <taxon>Caryophylliidae</taxon>
        <taxon>Desmophyllum</taxon>
    </lineage>
</organism>
<feature type="binding site" evidence="5">
    <location>
        <begin position="84"/>
        <end position="89"/>
    </location>
    <ligand>
        <name>ATP</name>
        <dbReference type="ChEBI" id="CHEBI:30616"/>
    </ligand>
</feature>
<evidence type="ECO:0000259" key="6">
    <source>
        <dbReference type="PROSITE" id="PS51510"/>
    </source>
</evidence>
<dbReference type="GO" id="GO:0004111">
    <property type="term" value="F:creatine kinase activity"/>
    <property type="evidence" value="ECO:0007669"/>
    <property type="project" value="UniProtKB-EC"/>
</dbReference>
<dbReference type="AlphaFoldDB" id="A0A9X0CLI5"/>
<comment type="caution">
    <text evidence="7">The sequence shown here is derived from an EMBL/GenBank/DDBJ whole genome shotgun (WGS) entry which is preliminary data.</text>
</comment>
<keyword evidence="3 5" id="KW-0418">Kinase</keyword>
<dbReference type="InterPro" id="IPR014746">
    <property type="entry name" value="Gln_synth/guanido_kin_cat_dom"/>
</dbReference>
<dbReference type="Gene3D" id="3.30.590.10">
    <property type="entry name" value="Glutamine synthetase/guanido kinase, catalytic domain"/>
    <property type="match status" value="1"/>
</dbReference>
<evidence type="ECO:0000313" key="8">
    <source>
        <dbReference type="Proteomes" id="UP001163046"/>
    </source>
</evidence>
<dbReference type="EMBL" id="MU827304">
    <property type="protein sequence ID" value="KAJ7365022.1"/>
    <property type="molecule type" value="Genomic_DNA"/>
</dbReference>
<dbReference type="GO" id="GO:0005524">
    <property type="term" value="F:ATP binding"/>
    <property type="evidence" value="ECO:0007669"/>
    <property type="project" value="UniProtKB-UniRule"/>
</dbReference>
<protein>
    <submittedName>
        <fullName evidence="7">Creatine kinase S-type, mitochondrial</fullName>
        <ecNumber evidence="7">2.7.3.2</ecNumber>
    </submittedName>
</protein>
<evidence type="ECO:0000256" key="4">
    <source>
        <dbReference type="ARBA" id="ARBA00022840"/>
    </source>
</evidence>
<dbReference type="GO" id="GO:0005615">
    <property type="term" value="C:extracellular space"/>
    <property type="evidence" value="ECO:0007669"/>
    <property type="project" value="TreeGrafter"/>
</dbReference>
<evidence type="ECO:0000256" key="5">
    <source>
        <dbReference type="PROSITE-ProRule" id="PRU00843"/>
    </source>
</evidence>
<evidence type="ECO:0000256" key="1">
    <source>
        <dbReference type="ARBA" id="ARBA00022679"/>
    </source>
</evidence>
<dbReference type="Proteomes" id="UP001163046">
    <property type="component" value="Unassembled WGS sequence"/>
</dbReference>
<dbReference type="EC" id="2.7.3.2" evidence="7"/>
<accession>A0A9X0CLI5</accession>